<dbReference type="Proteomes" id="UP000186583">
    <property type="component" value="Unassembled WGS sequence"/>
</dbReference>
<sequence length="259" mass="28717">MYLRAVHAENSIPVLRQLIRDFPLGVLTTAIASTAYPLIQSSHIPWVLDVEDDSSETELGVLRGHLARANPQSKAMIESLTAENRTGTGTGNVLDQEVLVLFTAPTHHYVTPKFYTETKPTTAKVVPTWNYAAVQAYGRARIFYDSKSQETSSFLARQIDDLSRHGETSVMGYTGKGDRPGPWKVSDAPERYIELSKMAIVGIEITIDRLQGKFKMSQELGEGDREGVIKGFKALDSEIGNSMSDLVKERGELKQKSKQ</sequence>
<dbReference type="InterPro" id="IPR012349">
    <property type="entry name" value="Split_barrel_FMN-bd"/>
</dbReference>
<name>A0A1Q8S5H2_9PEZI</name>
<dbReference type="PANTHER" id="PTHR35802">
    <property type="entry name" value="PROTEASE SYNTHASE AND SPORULATION PROTEIN PAI 2"/>
    <property type="match status" value="1"/>
</dbReference>
<evidence type="ECO:0000313" key="1">
    <source>
        <dbReference type="EMBL" id="OLN96679.1"/>
    </source>
</evidence>
<evidence type="ECO:0000313" key="2">
    <source>
        <dbReference type="Proteomes" id="UP000186583"/>
    </source>
</evidence>
<dbReference type="Gene3D" id="2.30.110.10">
    <property type="entry name" value="Electron Transport, Fmn-binding Protein, Chain A"/>
    <property type="match status" value="1"/>
</dbReference>
<dbReference type="InterPro" id="IPR007396">
    <property type="entry name" value="TR_PAI2-type"/>
</dbReference>
<dbReference type="PANTHER" id="PTHR35802:SF1">
    <property type="entry name" value="PROTEASE SYNTHASE AND SPORULATION PROTEIN PAI 2"/>
    <property type="match status" value="1"/>
</dbReference>
<gene>
    <name evidence="1" type="ORF">CCHL11_00763</name>
</gene>
<dbReference type="SUPFAM" id="SSF50475">
    <property type="entry name" value="FMN-binding split barrel"/>
    <property type="match status" value="1"/>
</dbReference>
<dbReference type="AlphaFoldDB" id="A0A1Q8S5H2"/>
<comment type="caution">
    <text evidence="1">The sequence shown here is derived from an EMBL/GenBank/DDBJ whole genome shotgun (WGS) entry which is preliminary data.</text>
</comment>
<evidence type="ECO:0008006" key="3">
    <source>
        <dbReference type="Google" id="ProtNLM"/>
    </source>
</evidence>
<dbReference type="OrthoDB" id="2101473at2759"/>
<dbReference type="EMBL" id="MPGH01000017">
    <property type="protein sequence ID" value="OLN96679.1"/>
    <property type="molecule type" value="Genomic_DNA"/>
</dbReference>
<keyword evidence="2" id="KW-1185">Reference proteome</keyword>
<proteinExistence type="predicted"/>
<accession>A0A1Q8S5H2</accession>
<reference evidence="1 2" key="1">
    <citation type="submission" date="2016-11" db="EMBL/GenBank/DDBJ databases">
        <title>Draft Genome Assembly of Colletotrichum chlorophyti a pathogen of herbaceous plants.</title>
        <authorList>
            <person name="Gan P."/>
            <person name="Narusaka M."/>
            <person name="Tsushima A."/>
            <person name="Narusaka Y."/>
            <person name="Takano Y."/>
            <person name="Shirasu K."/>
        </authorList>
    </citation>
    <scope>NUCLEOTIDE SEQUENCE [LARGE SCALE GENOMIC DNA]</scope>
    <source>
        <strain evidence="1 2">NTL11</strain>
    </source>
</reference>
<dbReference type="Pfam" id="PF04299">
    <property type="entry name" value="FMN_bind_2"/>
    <property type="match status" value="1"/>
</dbReference>
<organism evidence="1 2">
    <name type="scientific">Colletotrichum chlorophyti</name>
    <dbReference type="NCBI Taxonomy" id="708187"/>
    <lineage>
        <taxon>Eukaryota</taxon>
        <taxon>Fungi</taxon>
        <taxon>Dikarya</taxon>
        <taxon>Ascomycota</taxon>
        <taxon>Pezizomycotina</taxon>
        <taxon>Sordariomycetes</taxon>
        <taxon>Hypocreomycetidae</taxon>
        <taxon>Glomerellales</taxon>
        <taxon>Glomerellaceae</taxon>
        <taxon>Colletotrichum</taxon>
    </lineage>
</organism>
<protein>
    <recommendedName>
        <fullName evidence="3">Transcriptional regulator</fullName>
    </recommendedName>
</protein>
<dbReference type="PIRSF" id="PIRSF010372">
    <property type="entry name" value="PaiB"/>
    <property type="match status" value="1"/>
</dbReference>